<dbReference type="Proteomes" id="UP001220702">
    <property type="component" value="Unassembled WGS sequence"/>
</dbReference>
<sequence length="62" mass="6921">MEKFELLVGECFADKVIASAKLERRSDVALIFFYTGIVKGACAVQAMAYVQRGRSVVREMFA</sequence>
<accession>A0AAW6I263</accession>
<keyword evidence="1" id="KW-0812">Transmembrane</keyword>
<evidence type="ECO:0000313" key="3">
    <source>
        <dbReference type="Proteomes" id="UP001220702"/>
    </source>
</evidence>
<reference evidence="2" key="2">
    <citation type="journal article" date="2023" name="Commun. Biol.">
        <title>Suspicions of two bridgehead invasions of Xylella fastidiosa subsp. multiplex in France.</title>
        <authorList>
            <person name="Dupas E."/>
            <person name="Durand K."/>
            <person name="Rieux A."/>
            <person name="Briand M."/>
            <person name="Pruvost O."/>
            <person name="Cunty A."/>
            <person name="Denance N."/>
            <person name="Donnadieu C."/>
            <person name="Legendre B."/>
            <person name="Lopez-Roques C."/>
            <person name="Cesbron S."/>
            <person name="Ravigne V."/>
            <person name="Jacques M.A."/>
        </authorList>
    </citation>
    <scope>NUCLEOTIDE SEQUENCE</scope>
    <source>
        <strain evidence="2">CFBP8070</strain>
    </source>
</reference>
<evidence type="ECO:0000313" key="2">
    <source>
        <dbReference type="EMBL" id="MDC6409638.1"/>
    </source>
</evidence>
<gene>
    <name evidence="2" type="ORF">LOK82_13895</name>
</gene>
<dbReference type="EMBL" id="JAJKGN010000004">
    <property type="protein sequence ID" value="MDC6409638.1"/>
    <property type="molecule type" value="Genomic_DNA"/>
</dbReference>
<dbReference type="AlphaFoldDB" id="A0AAW6I263"/>
<name>A0AAW6I263_XYLFS</name>
<keyword evidence="1" id="KW-0472">Membrane</keyword>
<reference evidence="2" key="1">
    <citation type="submission" date="2021-11" db="EMBL/GenBank/DDBJ databases">
        <authorList>
            <person name="Denance N."/>
            <person name="Briand M."/>
            <person name="Dupas E."/>
            <person name="Durand K."/>
            <person name="Legendre B."/>
            <person name="Cunty A."/>
            <person name="Donnadieu C."/>
            <person name="Lopez Roques C."/>
            <person name="Cesbron S."/>
            <person name="Jacques M.A."/>
        </authorList>
    </citation>
    <scope>NUCLEOTIDE SEQUENCE</scope>
    <source>
        <strain evidence="2">CFBP8070</strain>
    </source>
</reference>
<protein>
    <submittedName>
        <fullName evidence="2">Uncharacterized protein</fullName>
    </submittedName>
</protein>
<organism evidence="2 3">
    <name type="scientific">Xylella fastidiosa subsp. multiplex</name>
    <dbReference type="NCBI Taxonomy" id="644357"/>
    <lineage>
        <taxon>Bacteria</taxon>
        <taxon>Pseudomonadati</taxon>
        <taxon>Pseudomonadota</taxon>
        <taxon>Gammaproteobacteria</taxon>
        <taxon>Lysobacterales</taxon>
        <taxon>Lysobacteraceae</taxon>
        <taxon>Xylella</taxon>
    </lineage>
</organism>
<keyword evidence="1" id="KW-1133">Transmembrane helix</keyword>
<comment type="caution">
    <text evidence="2">The sequence shown here is derived from an EMBL/GenBank/DDBJ whole genome shotgun (WGS) entry which is preliminary data.</text>
</comment>
<proteinExistence type="predicted"/>
<feature type="transmembrane region" description="Helical" evidence="1">
    <location>
        <begin position="31"/>
        <end position="50"/>
    </location>
</feature>
<evidence type="ECO:0000256" key="1">
    <source>
        <dbReference type="SAM" id="Phobius"/>
    </source>
</evidence>